<reference evidence="1" key="1">
    <citation type="submission" date="2023-10" db="EMBL/GenBank/DDBJ databases">
        <authorList>
            <person name="Rodriguez Cubillos JULIANA M."/>
            <person name="De Vega J."/>
        </authorList>
    </citation>
    <scope>NUCLEOTIDE SEQUENCE</scope>
</reference>
<sequence>MFLADAKSIRFRESPKEGWDLEKYYGTDQKKVTDDILVEHTSYTANNKVGMMACLLALGIFHNTEIQRLFPRKLRSRWLGPDTVSQVFLHGALEASEEDGTTFIFNGQHAKHYEEGLLQVRYVVRLSD</sequence>
<proteinExistence type="predicted"/>
<comment type="caution">
    <text evidence="1">The sequence shown here is derived from an EMBL/GenBank/DDBJ whole genome shotgun (WGS) entry which is preliminary data.</text>
</comment>
<dbReference type="EMBL" id="CASHSV030000248">
    <property type="protein sequence ID" value="CAJ2656823.1"/>
    <property type="molecule type" value="Genomic_DNA"/>
</dbReference>
<evidence type="ECO:0000313" key="2">
    <source>
        <dbReference type="Proteomes" id="UP001177021"/>
    </source>
</evidence>
<protein>
    <submittedName>
        <fullName evidence="1">Uncharacterized protein</fullName>
    </submittedName>
</protein>
<gene>
    <name evidence="1" type="ORF">MILVUS5_LOCUS23490</name>
</gene>
<organism evidence="1 2">
    <name type="scientific">Trifolium pratense</name>
    <name type="common">Red clover</name>
    <dbReference type="NCBI Taxonomy" id="57577"/>
    <lineage>
        <taxon>Eukaryota</taxon>
        <taxon>Viridiplantae</taxon>
        <taxon>Streptophyta</taxon>
        <taxon>Embryophyta</taxon>
        <taxon>Tracheophyta</taxon>
        <taxon>Spermatophyta</taxon>
        <taxon>Magnoliopsida</taxon>
        <taxon>eudicotyledons</taxon>
        <taxon>Gunneridae</taxon>
        <taxon>Pentapetalae</taxon>
        <taxon>rosids</taxon>
        <taxon>fabids</taxon>
        <taxon>Fabales</taxon>
        <taxon>Fabaceae</taxon>
        <taxon>Papilionoideae</taxon>
        <taxon>50 kb inversion clade</taxon>
        <taxon>NPAAA clade</taxon>
        <taxon>Hologalegina</taxon>
        <taxon>IRL clade</taxon>
        <taxon>Trifolieae</taxon>
        <taxon>Trifolium</taxon>
    </lineage>
</organism>
<name>A0ACB0KLS2_TRIPR</name>
<keyword evidence="2" id="KW-1185">Reference proteome</keyword>
<accession>A0ACB0KLS2</accession>
<dbReference type="Proteomes" id="UP001177021">
    <property type="component" value="Unassembled WGS sequence"/>
</dbReference>
<evidence type="ECO:0000313" key="1">
    <source>
        <dbReference type="EMBL" id="CAJ2656823.1"/>
    </source>
</evidence>